<proteinExistence type="predicted"/>
<keyword evidence="3" id="KW-0862">Zinc</keyword>
<feature type="domain" description="RanBP2-type" evidence="5">
    <location>
        <begin position="78"/>
        <end position="109"/>
    </location>
</feature>
<dbReference type="InterPro" id="IPR036443">
    <property type="entry name" value="Znf_RanBP2_sf"/>
</dbReference>
<evidence type="ECO:0000256" key="3">
    <source>
        <dbReference type="ARBA" id="ARBA00022833"/>
    </source>
</evidence>
<dbReference type="AlphaFoldDB" id="A0A813MY24"/>
<gene>
    <name evidence="6" type="ORF">IZO911_LOCUS2622</name>
</gene>
<organism evidence="6 7">
    <name type="scientific">Adineta steineri</name>
    <dbReference type="NCBI Taxonomy" id="433720"/>
    <lineage>
        <taxon>Eukaryota</taxon>
        <taxon>Metazoa</taxon>
        <taxon>Spiralia</taxon>
        <taxon>Gnathifera</taxon>
        <taxon>Rotifera</taxon>
        <taxon>Eurotatoria</taxon>
        <taxon>Bdelloidea</taxon>
        <taxon>Adinetida</taxon>
        <taxon>Adinetidae</taxon>
        <taxon>Adineta</taxon>
    </lineage>
</organism>
<dbReference type="PROSITE" id="PS50199">
    <property type="entry name" value="ZF_RANBP2_2"/>
    <property type="match status" value="1"/>
</dbReference>
<dbReference type="SMART" id="SM00547">
    <property type="entry name" value="ZnF_RBZ"/>
    <property type="match status" value="2"/>
</dbReference>
<dbReference type="Proteomes" id="UP000663860">
    <property type="component" value="Unassembled WGS sequence"/>
</dbReference>
<evidence type="ECO:0000313" key="6">
    <source>
        <dbReference type="EMBL" id="CAF0728084.1"/>
    </source>
</evidence>
<protein>
    <recommendedName>
        <fullName evidence="5">RanBP2-type domain-containing protein</fullName>
    </recommendedName>
</protein>
<evidence type="ECO:0000313" key="7">
    <source>
        <dbReference type="Proteomes" id="UP000663860"/>
    </source>
</evidence>
<dbReference type="GO" id="GO:0008270">
    <property type="term" value="F:zinc ion binding"/>
    <property type="evidence" value="ECO:0007669"/>
    <property type="project" value="UniProtKB-KW"/>
</dbReference>
<dbReference type="SUPFAM" id="SSF90209">
    <property type="entry name" value="Ran binding protein zinc finger-like"/>
    <property type="match status" value="1"/>
</dbReference>
<evidence type="ECO:0000256" key="1">
    <source>
        <dbReference type="ARBA" id="ARBA00022723"/>
    </source>
</evidence>
<dbReference type="InterPro" id="IPR001876">
    <property type="entry name" value="Znf_RanBP2"/>
</dbReference>
<evidence type="ECO:0000259" key="5">
    <source>
        <dbReference type="PROSITE" id="PS50199"/>
    </source>
</evidence>
<dbReference type="PROSITE" id="PS01358">
    <property type="entry name" value="ZF_RANBP2_1"/>
    <property type="match status" value="1"/>
</dbReference>
<accession>A0A813MY24</accession>
<dbReference type="Gene3D" id="4.10.1060.10">
    <property type="entry name" value="Zinc finger, RanBP2-type"/>
    <property type="match status" value="1"/>
</dbReference>
<name>A0A813MY24_9BILA</name>
<sequence length="115" mass="13024">MSNTIPPIKTVRHDLHSPRAFYMAVNLFDIQSNLQSLSINDEWSCSKCSFNNPLMAYPCCEMCEQIDSRLLQGFSITNQSIPTWECPRCTLKNLTISEQCTACGESKSISVYHLP</sequence>
<dbReference type="EMBL" id="CAJNOE010000013">
    <property type="protein sequence ID" value="CAF0728084.1"/>
    <property type="molecule type" value="Genomic_DNA"/>
</dbReference>
<evidence type="ECO:0000256" key="4">
    <source>
        <dbReference type="PROSITE-ProRule" id="PRU00322"/>
    </source>
</evidence>
<reference evidence="6" key="1">
    <citation type="submission" date="2021-02" db="EMBL/GenBank/DDBJ databases">
        <authorList>
            <person name="Nowell W R."/>
        </authorList>
    </citation>
    <scope>NUCLEOTIDE SEQUENCE</scope>
</reference>
<evidence type="ECO:0000256" key="2">
    <source>
        <dbReference type="ARBA" id="ARBA00022771"/>
    </source>
</evidence>
<keyword evidence="2 4" id="KW-0863">Zinc-finger</keyword>
<keyword evidence="1" id="KW-0479">Metal-binding</keyword>
<comment type="caution">
    <text evidence="6">The sequence shown here is derived from an EMBL/GenBank/DDBJ whole genome shotgun (WGS) entry which is preliminary data.</text>
</comment>